<keyword evidence="3" id="KW-1185">Reference proteome</keyword>
<keyword evidence="1" id="KW-0472">Membrane</keyword>
<dbReference type="Proteomes" id="UP000823485">
    <property type="component" value="Unassembled WGS sequence"/>
</dbReference>
<proteinExistence type="predicted"/>
<feature type="transmembrane region" description="Helical" evidence="1">
    <location>
        <begin position="38"/>
        <end position="57"/>
    </location>
</feature>
<keyword evidence="1" id="KW-1133">Transmembrane helix</keyword>
<keyword evidence="1" id="KW-0812">Transmembrane</keyword>
<name>A0ABS2R9P8_9BACI</name>
<comment type="caution">
    <text evidence="2">The sequence shown here is derived from an EMBL/GenBank/DDBJ whole genome shotgun (WGS) entry which is preliminary data.</text>
</comment>
<dbReference type="EMBL" id="JAFBFH010000026">
    <property type="protein sequence ID" value="MBM7716372.1"/>
    <property type="molecule type" value="Genomic_DNA"/>
</dbReference>
<accession>A0ABS2R9P8</accession>
<protein>
    <submittedName>
        <fullName evidence="2">Uncharacterized protein</fullName>
    </submittedName>
</protein>
<evidence type="ECO:0000313" key="2">
    <source>
        <dbReference type="EMBL" id="MBM7716372.1"/>
    </source>
</evidence>
<reference evidence="2 3" key="1">
    <citation type="submission" date="2021-01" db="EMBL/GenBank/DDBJ databases">
        <title>Genomic Encyclopedia of Type Strains, Phase IV (KMG-IV): sequencing the most valuable type-strain genomes for metagenomic binning, comparative biology and taxonomic classification.</title>
        <authorList>
            <person name="Goeker M."/>
        </authorList>
    </citation>
    <scope>NUCLEOTIDE SEQUENCE [LARGE SCALE GENOMIC DNA]</scope>
    <source>
        <strain evidence="2 3">DSM 105453</strain>
    </source>
</reference>
<organism evidence="2 3">
    <name type="scientific">Siminovitchia thermophila</name>
    <dbReference type="NCBI Taxonomy" id="1245522"/>
    <lineage>
        <taxon>Bacteria</taxon>
        <taxon>Bacillati</taxon>
        <taxon>Bacillota</taxon>
        <taxon>Bacilli</taxon>
        <taxon>Bacillales</taxon>
        <taxon>Bacillaceae</taxon>
        <taxon>Siminovitchia</taxon>
    </lineage>
</organism>
<feature type="transmembrane region" description="Helical" evidence="1">
    <location>
        <begin position="13"/>
        <end position="31"/>
    </location>
</feature>
<sequence length="246" mass="28619">MNIKDHYSFMSKLYLQQTVLFAVVFIVVILPNMKRTDFLLTNMAGVAVFLFAVYYFFRCVYFTFKKNAVSFALVHSATSLHGNTYLLFPSHNSQTVLEAYSSDGIRRWSILSLKGRERRERLRYFSLGEKGRIFKVHEHGNGHTGYMYINLNDVIFLGADKPLKVTLKREKGKQMSFIIESDCYQLKKPYSDRLLYKNGQAVMTVKKGLMPVTWQQFFHPNTPQLKFAEQLTVEERGLCLCLITLF</sequence>
<dbReference type="RefSeq" id="WP_077113404.1">
    <property type="nucleotide sequence ID" value="NZ_JAFBFH010000026.1"/>
</dbReference>
<evidence type="ECO:0000256" key="1">
    <source>
        <dbReference type="SAM" id="Phobius"/>
    </source>
</evidence>
<gene>
    <name evidence="2" type="ORF">JOC94_003392</name>
</gene>
<evidence type="ECO:0000313" key="3">
    <source>
        <dbReference type="Proteomes" id="UP000823485"/>
    </source>
</evidence>